<dbReference type="OrthoDB" id="981314at2"/>
<protein>
    <submittedName>
        <fullName evidence="3">Uncharacterized protein YgiM (DUF1202 family)</fullName>
    </submittedName>
</protein>
<keyword evidence="4" id="KW-1185">Reference proteome</keyword>
<feature type="domain" description="SH3b" evidence="2">
    <location>
        <begin position="42"/>
        <end position="96"/>
    </location>
</feature>
<comment type="caution">
    <text evidence="3">The sequence shown here is derived from an EMBL/GenBank/DDBJ whole genome shotgun (WGS) entry which is preliminary data.</text>
</comment>
<sequence>MKKFLLPFFAFITLISCGVQKEEKAQTENQVTEAPAVCIWDGISLREGASADSKWLGSISLGESVTYLGLEEVDTLSKKKRSYYKVRLSDGKEGWSSIYGIALNAKPGVLVEESIIHKRPDALTASTKSFNLGEFIAVKDIKTGWVEVVGAEGKKSGWIKNQGIKEESEEVAAAILINKKFGSVAKLENADVETLKSYLEGFQFKETFFGQHINQLIQEKVEAVNMSEAPEELASTAAETEMEATEEVPVEEANAEIVE</sequence>
<proteinExistence type="predicted"/>
<dbReference type="InterPro" id="IPR003646">
    <property type="entry name" value="SH3-like_bac-type"/>
</dbReference>
<reference evidence="3 4" key="1">
    <citation type="submission" date="2018-03" db="EMBL/GenBank/DDBJ databases">
        <title>Genomic Encyclopedia of Archaeal and Bacterial Type Strains, Phase II (KMG-II): from individual species to whole genera.</title>
        <authorList>
            <person name="Goeker M."/>
        </authorList>
    </citation>
    <scope>NUCLEOTIDE SEQUENCE [LARGE SCALE GENOMIC DNA]</scope>
    <source>
        <strain evidence="3 4">DSM 28229</strain>
    </source>
</reference>
<dbReference type="Proteomes" id="UP000245535">
    <property type="component" value="Unassembled WGS sequence"/>
</dbReference>
<accession>A0A315Z7D8</accession>
<gene>
    <name evidence="3" type="ORF">BC781_105220</name>
</gene>
<feature type="compositionally biased region" description="Acidic residues" evidence="1">
    <location>
        <begin position="240"/>
        <end position="259"/>
    </location>
</feature>
<dbReference type="AlphaFoldDB" id="A0A315Z7D8"/>
<dbReference type="RefSeq" id="WP_109620623.1">
    <property type="nucleotide sequence ID" value="NZ_QGDO01000005.1"/>
</dbReference>
<name>A0A315Z7D8_SEDFL</name>
<feature type="region of interest" description="Disordered" evidence="1">
    <location>
        <begin position="228"/>
        <end position="259"/>
    </location>
</feature>
<dbReference type="Pfam" id="PF08239">
    <property type="entry name" value="SH3_3"/>
    <property type="match status" value="1"/>
</dbReference>
<evidence type="ECO:0000313" key="4">
    <source>
        <dbReference type="Proteomes" id="UP000245535"/>
    </source>
</evidence>
<dbReference type="PROSITE" id="PS51257">
    <property type="entry name" value="PROKAR_LIPOPROTEIN"/>
    <property type="match status" value="1"/>
</dbReference>
<evidence type="ECO:0000256" key="1">
    <source>
        <dbReference type="SAM" id="MobiDB-lite"/>
    </source>
</evidence>
<evidence type="ECO:0000313" key="3">
    <source>
        <dbReference type="EMBL" id="PWJ40152.1"/>
    </source>
</evidence>
<evidence type="ECO:0000259" key="2">
    <source>
        <dbReference type="Pfam" id="PF08239"/>
    </source>
</evidence>
<organism evidence="3 4">
    <name type="scientific">Sediminitomix flava</name>
    <dbReference type="NCBI Taxonomy" id="379075"/>
    <lineage>
        <taxon>Bacteria</taxon>
        <taxon>Pseudomonadati</taxon>
        <taxon>Bacteroidota</taxon>
        <taxon>Cytophagia</taxon>
        <taxon>Cytophagales</taxon>
        <taxon>Flammeovirgaceae</taxon>
        <taxon>Sediminitomix</taxon>
    </lineage>
</organism>
<dbReference type="EMBL" id="QGDO01000005">
    <property type="protein sequence ID" value="PWJ40152.1"/>
    <property type="molecule type" value="Genomic_DNA"/>
</dbReference>
<dbReference type="Gene3D" id="2.30.30.40">
    <property type="entry name" value="SH3 Domains"/>
    <property type="match status" value="1"/>
</dbReference>